<feature type="domain" description="6-phosphogluconate dehydrogenase NADP-binding" evidence="5">
    <location>
        <begin position="1"/>
        <end position="154"/>
    </location>
</feature>
<dbReference type="EMBL" id="VKAC01000008">
    <property type="protein sequence ID" value="TXR55627.1"/>
    <property type="molecule type" value="Genomic_DNA"/>
</dbReference>
<accession>A0A5C8ZCU9</accession>
<dbReference type="PIRSF" id="PIRSF000103">
    <property type="entry name" value="HIBADH"/>
    <property type="match status" value="1"/>
</dbReference>
<dbReference type="SUPFAM" id="SSF48179">
    <property type="entry name" value="6-phosphogluconate dehydrogenase C-terminal domain-like"/>
    <property type="match status" value="1"/>
</dbReference>
<evidence type="ECO:0000313" key="8">
    <source>
        <dbReference type="Proteomes" id="UP000321234"/>
    </source>
</evidence>
<dbReference type="PANTHER" id="PTHR43060">
    <property type="entry name" value="3-HYDROXYISOBUTYRATE DEHYDROGENASE-LIKE 1, MITOCHONDRIAL-RELATED"/>
    <property type="match status" value="1"/>
</dbReference>
<sequence length="274" mass="27770">MVRALLAAGWAVTVSDLDAGRVQRLVDEGARAAGSPADLAGCDVLLLAVSDDAAVTAVLEGDDDDAGWLAGGGSAEGGADRLVVVHSTVLPATAVRLEQVARERGVALLDAPVSGGAERAARGDLTVFVGGDADAVELGRPLLDAVGSRVLHVGPAGAGAATKLANQLMMLSALAGAHEAVELAAAYQVDEATVLDAVSSSTGGSWVASNWGFFDATSAAYDEAGTPRRERPWSKDLFEVVEAGRSADLRLPVAALLSQVLADRVEAHAEGARS</sequence>
<proteinExistence type="inferred from homology"/>
<organism evidence="7 8">
    <name type="scientific">Quadrisphaera setariae</name>
    <dbReference type="NCBI Taxonomy" id="2593304"/>
    <lineage>
        <taxon>Bacteria</taxon>
        <taxon>Bacillati</taxon>
        <taxon>Actinomycetota</taxon>
        <taxon>Actinomycetes</taxon>
        <taxon>Kineosporiales</taxon>
        <taxon>Kineosporiaceae</taxon>
        <taxon>Quadrisphaera</taxon>
    </lineage>
</organism>
<keyword evidence="2" id="KW-0560">Oxidoreductase</keyword>
<feature type="domain" description="3-hydroxyisobutyrate dehydrogenase-like NAD-binding" evidence="6">
    <location>
        <begin position="157"/>
        <end position="263"/>
    </location>
</feature>
<dbReference type="AlphaFoldDB" id="A0A5C8ZCU9"/>
<evidence type="ECO:0000256" key="2">
    <source>
        <dbReference type="ARBA" id="ARBA00023002"/>
    </source>
</evidence>
<dbReference type="Gene3D" id="1.10.1040.10">
    <property type="entry name" value="N-(1-d-carboxylethyl)-l-norvaline Dehydrogenase, domain 2"/>
    <property type="match status" value="1"/>
</dbReference>
<evidence type="ECO:0000256" key="3">
    <source>
        <dbReference type="ARBA" id="ARBA00023027"/>
    </source>
</evidence>
<evidence type="ECO:0000259" key="5">
    <source>
        <dbReference type="Pfam" id="PF03446"/>
    </source>
</evidence>
<evidence type="ECO:0000259" key="6">
    <source>
        <dbReference type="Pfam" id="PF14833"/>
    </source>
</evidence>
<keyword evidence="3" id="KW-0520">NAD</keyword>
<dbReference type="PANTHER" id="PTHR43060:SF15">
    <property type="entry name" value="3-HYDROXYISOBUTYRATE DEHYDROGENASE-LIKE 1, MITOCHONDRIAL-RELATED"/>
    <property type="match status" value="1"/>
</dbReference>
<evidence type="ECO:0000256" key="1">
    <source>
        <dbReference type="ARBA" id="ARBA00009080"/>
    </source>
</evidence>
<dbReference type="Pfam" id="PF03446">
    <property type="entry name" value="NAD_binding_2"/>
    <property type="match status" value="1"/>
</dbReference>
<dbReference type="OrthoDB" id="3185659at2"/>
<dbReference type="Pfam" id="PF14833">
    <property type="entry name" value="NAD_binding_11"/>
    <property type="match status" value="1"/>
</dbReference>
<protein>
    <submittedName>
        <fullName evidence="7">NAD(P)-dependent oxidoreductase</fullName>
    </submittedName>
</protein>
<dbReference type="InterPro" id="IPR006115">
    <property type="entry name" value="6PGDH_NADP-bd"/>
</dbReference>
<dbReference type="Gene3D" id="3.40.50.720">
    <property type="entry name" value="NAD(P)-binding Rossmann-like Domain"/>
    <property type="match status" value="1"/>
</dbReference>
<name>A0A5C8ZCU9_9ACTN</name>
<keyword evidence="8" id="KW-1185">Reference proteome</keyword>
<dbReference type="GO" id="GO:0016491">
    <property type="term" value="F:oxidoreductase activity"/>
    <property type="evidence" value="ECO:0007669"/>
    <property type="project" value="UniProtKB-KW"/>
</dbReference>
<dbReference type="InterPro" id="IPR036291">
    <property type="entry name" value="NAD(P)-bd_dom_sf"/>
</dbReference>
<reference evidence="7 8" key="1">
    <citation type="submission" date="2019-07" db="EMBL/GenBank/DDBJ databases">
        <title>Quadrisphaera sp. strain DD2A genome sequencing and assembly.</title>
        <authorList>
            <person name="Kim I."/>
        </authorList>
    </citation>
    <scope>NUCLEOTIDE SEQUENCE [LARGE SCALE GENOMIC DNA]</scope>
    <source>
        <strain evidence="7 8">DD2A</strain>
    </source>
</reference>
<dbReference type="InterPro" id="IPR013328">
    <property type="entry name" value="6PGD_dom2"/>
</dbReference>
<dbReference type="GO" id="GO:0051287">
    <property type="term" value="F:NAD binding"/>
    <property type="evidence" value="ECO:0007669"/>
    <property type="project" value="InterPro"/>
</dbReference>
<dbReference type="Proteomes" id="UP000321234">
    <property type="component" value="Unassembled WGS sequence"/>
</dbReference>
<dbReference type="InterPro" id="IPR008927">
    <property type="entry name" value="6-PGluconate_DH-like_C_sf"/>
</dbReference>
<comment type="similarity">
    <text evidence="1">Belongs to the HIBADH-related family.</text>
</comment>
<dbReference type="InterPro" id="IPR029154">
    <property type="entry name" value="HIBADH-like_NADP-bd"/>
</dbReference>
<dbReference type="SUPFAM" id="SSF51735">
    <property type="entry name" value="NAD(P)-binding Rossmann-fold domains"/>
    <property type="match status" value="1"/>
</dbReference>
<comment type="caution">
    <text evidence="7">The sequence shown here is derived from an EMBL/GenBank/DDBJ whole genome shotgun (WGS) entry which is preliminary data.</text>
</comment>
<dbReference type="InterPro" id="IPR015815">
    <property type="entry name" value="HIBADH-related"/>
</dbReference>
<evidence type="ECO:0000256" key="4">
    <source>
        <dbReference type="PIRSR" id="PIRSR000103-1"/>
    </source>
</evidence>
<dbReference type="GO" id="GO:0050661">
    <property type="term" value="F:NADP binding"/>
    <property type="evidence" value="ECO:0007669"/>
    <property type="project" value="InterPro"/>
</dbReference>
<gene>
    <name evidence="7" type="ORF">FMM08_14855</name>
</gene>
<feature type="active site" evidence="4">
    <location>
        <position position="163"/>
    </location>
</feature>
<evidence type="ECO:0000313" key="7">
    <source>
        <dbReference type="EMBL" id="TXR55627.1"/>
    </source>
</evidence>